<accession>A0A2A4Z3A6</accession>
<protein>
    <recommendedName>
        <fullName evidence="2">DUF1203 domain-containing protein</fullName>
    </recommendedName>
</protein>
<dbReference type="AlphaFoldDB" id="A0A2A4Z3A6"/>
<reference evidence="1" key="2">
    <citation type="journal article" date="2018" name="ISME J.">
        <title>A dynamic microbial community with high functional redundancy inhabits the cold, oxic subseafloor aquifer.</title>
        <authorList>
            <person name="Tully B.J."/>
            <person name="Wheat C.G."/>
            <person name="Glazer B.T."/>
            <person name="Huber J.A."/>
        </authorList>
    </citation>
    <scope>NUCLEOTIDE SEQUENCE</scope>
    <source>
        <strain evidence="1">NORP83</strain>
    </source>
</reference>
<sequence>MSLKFLPIPTKQYLELINGGLDAHGNKPYRSICEDDGMPCRHCLQDIAKDDEFLALAYSPFESKHAYAEVGPIFLHANACNAYNGDGLPPSFLEREHYMMRGYSKLTKAILYGTGQRVASGDIEAEAAKILQNDECEYMHVRSASYTCFSCRIELG</sequence>
<dbReference type="InterPro" id="IPR009593">
    <property type="entry name" value="DUF1203"/>
</dbReference>
<dbReference type="PIRSF" id="PIRSF034110">
    <property type="entry name" value="DUF1203"/>
    <property type="match status" value="1"/>
</dbReference>
<evidence type="ECO:0000313" key="1">
    <source>
        <dbReference type="EMBL" id="PCJ01026.1"/>
    </source>
</evidence>
<gene>
    <name evidence="1" type="ORF">COB13_08675</name>
</gene>
<proteinExistence type="predicted"/>
<reference key="1">
    <citation type="submission" date="2017-08" db="EMBL/GenBank/DDBJ databases">
        <title>A dynamic microbial community with high functional redundancy inhabits the cold, oxic subseafloor aquifer.</title>
        <authorList>
            <person name="Tully B.J."/>
            <person name="Wheat C.G."/>
            <person name="Glazer B.T."/>
            <person name="Huber J.A."/>
        </authorList>
    </citation>
    <scope>NUCLEOTIDE SEQUENCE [LARGE SCALE GENOMIC DNA]</scope>
</reference>
<dbReference type="EMBL" id="NVUS01000009">
    <property type="protein sequence ID" value="PCJ01026.1"/>
    <property type="molecule type" value="Genomic_DNA"/>
</dbReference>
<evidence type="ECO:0008006" key="2">
    <source>
        <dbReference type="Google" id="ProtNLM"/>
    </source>
</evidence>
<comment type="caution">
    <text evidence="1">The sequence shown here is derived from an EMBL/GenBank/DDBJ whole genome shotgun (WGS) entry which is preliminary data.</text>
</comment>
<dbReference type="Pfam" id="PF06718">
    <property type="entry name" value="DUF1203"/>
    <property type="match status" value="1"/>
</dbReference>
<name>A0A2A4Z3A6_9PROT</name>
<organism evidence="1">
    <name type="scientific">OCS116 cluster bacterium</name>
    <dbReference type="NCBI Taxonomy" id="2030921"/>
    <lineage>
        <taxon>Bacteria</taxon>
        <taxon>Pseudomonadati</taxon>
        <taxon>Pseudomonadota</taxon>
        <taxon>Alphaproteobacteria</taxon>
        <taxon>OCS116 cluster</taxon>
    </lineage>
</organism>